<comment type="caution">
    <text evidence="10">The sequence shown here is derived from an EMBL/GenBank/DDBJ whole genome shotgun (WGS) entry which is preliminary data.</text>
</comment>
<dbReference type="GO" id="GO:0032259">
    <property type="term" value="P:methylation"/>
    <property type="evidence" value="ECO:0007669"/>
    <property type="project" value="UniProtKB-KW"/>
</dbReference>
<dbReference type="InterPro" id="IPR001091">
    <property type="entry name" value="RM_Methyltransferase"/>
</dbReference>
<dbReference type="SUPFAM" id="SSF53335">
    <property type="entry name" value="S-adenosyl-L-methionine-dependent methyltransferases"/>
    <property type="match status" value="1"/>
</dbReference>
<dbReference type="AlphaFoldDB" id="A0A0G0W697"/>
<evidence type="ECO:0000256" key="8">
    <source>
        <dbReference type="RuleBase" id="RU362026"/>
    </source>
</evidence>
<evidence type="ECO:0000256" key="7">
    <source>
        <dbReference type="ARBA" id="ARBA00049120"/>
    </source>
</evidence>
<dbReference type="PRINTS" id="PR00508">
    <property type="entry name" value="S21N4MTFRASE"/>
</dbReference>
<dbReference type="CDD" id="cd02440">
    <property type="entry name" value="AdoMet_MTases"/>
    <property type="match status" value="1"/>
</dbReference>
<dbReference type="InterPro" id="IPR017985">
    <property type="entry name" value="MeTrfase_CN4_CS"/>
</dbReference>
<comment type="catalytic activity">
    <reaction evidence="7">
        <text>a 2'-deoxycytidine in DNA + S-adenosyl-L-methionine = an N(4)-methyl-2'-deoxycytidine in DNA + S-adenosyl-L-homocysteine + H(+)</text>
        <dbReference type="Rhea" id="RHEA:16857"/>
        <dbReference type="Rhea" id="RHEA-COMP:11369"/>
        <dbReference type="Rhea" id="RHEA-COMP:13674"/>
        <dbReference type="ChEBI" id="CHEBI:15378"/>
        <dbReference type="ChEBI" id="CHEBI:57856"/>
        <dbReference type="ChEBI" id="CHEBI:59789"/>
        <dbReference type="ChEBI" id="CHEBI:85452"/>
        <dbReference type="ChEBI" id="CHEBI:137933"/>
        <dbReference type="EC" id="2.1.1.113"/>
    </reaction>
</comment>
<gene>
    <name evidence="10" type="ORF">UU13_C0001G0010</name>
</gene>
<evidence type="ECO:0000256" key="3">
    <source>
        <dbReference type="ARBA" id="ARBA00022679"/>
    </source>
</evidence>
<dbReference type="EMBL" id="LBZL01000001">
    <property type="protein sequence ID" value="KKR70782.1"/>
    <property type="molecule type" value="Genomic_DNA"/>
</dbReference>
<keyword evidence="5" id="KW-0680">Restriction system</keyword>
<evidence type="ECO:0000256" key="5">
    <source>
        <dbReference type="ARBA" id="ARBA00022747"/>
    </source>
</evidence>
<sequence length="296" mass="34474">MKKNTNKILKGDVLEVLKKLPSNFIDVGVTSPPYNKQENKKGWLVKNVKYDIASDKKSELEYQKEQIAVLNEIYRITKNGGHFFYNHKTRWERGTMIHPIEWLLKTNWVIRQEIIWDRGIAANIRGWRFWQTDERIYWLYKPSIKDNKIGEELLSKHALLTSVWKIRPENKNPHPAPFPLVLPARCIYSVLNEKRGVVLDPYCGSGTTLVAAKLLGHDYLGIDISEEYISMSNERIKNSMKEKIILDIETSNHKVIKTFKQRKEEGGFTGKFRNKKNGLLDAQDTFPISLFDKSLL</sequence>
<dbReference type="GO" id="GO:0005737">
    <property type="term" value="C:cytoplasm"/>
    <property type="evidence" value="ECO:0007669"/>
    <property type="project" value="TreeGrafter"/>
</dbReference>
<proteinExistence type="inferred from homology"/>
<evidence type="ECO:0000256" key="4">
    <source>
        <dbReference type="ARBA" id="ARBA00022691"/>
    </source>
</evidence>
<dbReference type="Proteomes" id="UP000034452">
    <property type="component" value="Unassembled WGS sequence"/>
</dbReference>
<dbReference type="EC" id="2.1.1.-" evidence="8"/>
<organism evidence="10 11">
    <name type="scientific">Candidatus Nomurabacteria bacterium GW2011_GWB1_40_7</name>
    <dbReference type="NCBI Taxonomy" id="1618744"/>
    <lineage>
        <taxon>Bacteria</taxon>
        <taxon>Candidatus Nomuraibacteriota</taxon>
    </lineage>
</organism>
<reference evidence="10 11" key="1">
    <citation type="journal article" date="2015" name="Nature">
        <title>rRNA introns, odd ribosomes, and small enigmatic genomes across a large radiation of phyla.</title>
        <authorList>
            <person name="Brown C.T."/>
            <person name="Hug L.A."/>
            <person name="Thomas B.C."/>
            <person name="Sharon I."/>
            <person name="Castelle C.J."/>
            <person name="Singh A."/>
            <person name="Wilkins M.J."/>
            <person name="Williams K.H."/>
            <person name="Banfield J.F."/>
        </authorList>
    </citation>
    <scope>NUCLEOTIDE SEQUENCE [LARGE SCALE GENOMIC DNA]</scope>
</reference>
<dbReference type="GO" id="GO:0015667">
    <property type="term" value="F:site-specific DNA-methyltransferase (cytosine-N4-specific) activity"/>
    <property type="evidence" value="ECO:0007669"/>
    <property type="project" value="UniProtKB-EC"/>
</dbReference>
<evidence type="ECO:0000313" key="11">
    <source>
        <dbReference type="Proteomes" id="UP000034452"/>
    </source>
</evidence>
<dbReference type="GO" id="GO:0009307">
    <property type="term" value="P:DNA restriction-modification system"/>
    <property type="evidence" value="ECO:0007669"/>
    <property type="project" value="UniProtKB-KW"/>
</dbReference>
<evidence type="ECO:0000259" key="9">
    <source>
        <dbReference type="Pfam" id="PF01555"/>
    </source>
</evidence>
<dbReference type="PROSITE" id="PS00093">
    <property type="entry name" value="N4_MTASE"/>
    <property type="match status" value="1"/>
</dbReference>
<comment type="similarity">
    <text evidence="1">Belongs to the N(4)/N(6)-methyltransferase family. N(4) subfamily.</text>
</comment>
<accession>A0A0G0W697</accession>
<dbReference type="GO" id="GO:0003677">
    <property type="term" value="F:DNA binding"/>
    <property type="evidence" value="ECO:0007669"/>
    <property type="project" value="UniProtKB-KW"/>
</dbReference>
<evidence type="ECO:0000256" key="2">
    <source>
        <dbReference type="ARBA" id="ARBA00022603"/>
    </source>
</evidence>
<keyword evidence="3" id="KW-0808">Transferase</keyword>
<dbReference type="InterPro" id="IPR029063">
    <property type="entry name" value="SAM-dependent_MTases_sf"/>
</dbReference>
<dbReference type="PANTHER" id="PTHR13370">
    <property type="entry name" value="RNA METHYLASE-RELATED"/>
    <property type="match status" value="1"/>
</dbReference>
<dbReference type="GO" id="GO:0008170">
    <property type="term" value="F:N-methyltransferase activity"/>
    <property type="evidence" value="ECO:0007669"/>
    <property type="project" value="InterPro"/>
</dbReference>
<dbReference type="PATRIC" id="fig|1618744.3.peg.10"/>
<evidence type="ECO:0000256" key="6">
    <source>
        <dbReference type="ARBA" id="ARBA00023125"/>
    </source>
</evidence>
<protein>
    <recommendedName>
        <fullName evidence="8">Methyltransferase</fullName>
        <ecNumber evidence="8">2.1.1.-</ecNumber>
    </recommendedName>
</protein>
<dbReference type="InterPro" id="IPR002941">
    <property type="entry name" value="DNA_methylase_N4/N6"/>
</dbReference>
<evidence type="ECO:0000256" key="1">
    <source>
        <dbReference type="ARBA" id="ARBA00010203"/>
    </source>
</evidence>
<dbReference type="Gene3D" id="3.40.50.150">
    <property type="entry name" value="Vaccinia Virus protein VP39"/>
    <property type="match status" value="1"/>
</dbReference>
<dbReference type="PANTHER" id="PTHR13370:SF3">
    <property type="entry name" value="TRNA (GUANINE(10)-N2)-METHYLTRANSFERASE HOMOLOG"/>
    <property type="match status" value="1"/>
</dbReference>
<keyword evidence="6" id="KW-0238">DNA-binding</keyword>
<name>A0A0G0W697_9BACT</name>
<keyword evidence="4" id="KW-0949">S-adenosyl-L-methionine</keyword>
<dbReference type="Pfam" id="PF01555">
    <property type="entry name" value="N6_N4_Mtase"/>
    <property type="match status" value="1"/>
</dbReference>
<feature type="domain" description="DNA methylase N-4/N-6" evidence="9">
    <location>
        <begin position="25"/>
        <end position="234"/>
    </location>
</feature>
<keyword evidence="2 10" id="KW-0489">Methyltransferase</keyword>
<evidence type="ECO:0000313" key="10">
    <source>
        <dbReference type="EMBL" id="KKR70782.1"/>
    </source>
</evidence>